<proteinExistence type="predicted"/>
<evidence type="ECO:0000313" key="1">
    <source>
        <dbReference type="EMBL" id="ORE22983.1"/>
    </source>
</evidence>
<dbReference type="Proteomes" id="UP000242381">
    <property type="component" value="Unassembled WGS sequence"/>
</dbReference>
<organism evidence="1 2">
    <name type="scientific">Rhizopus microsporus</name>
    <dbReference type="NCBI Taxonomy" id="58291"/>
    <lineage>
        <taxon>Eukaryota</taxon>
        <taxon>Fungi</taxon>
        <taxon>Fungi incertae sedis</taxon>
        <taxon>Mucoromycota</taxon>
        <taxon>Mucoromycotina</taxon>
        <taxon>Mucoromycetes</taxon>
        <taxon>Mucorales</taxon>
        <taxon>Mucorineae</taxon>
        <taxon>Rhizopodaceae</taxon>
        <taxon>Rhizopus</taxon>
    </lineage>
</organism>
<gene>
    <name evidence="1" type="ORF">BCV71DRAFT_230858</name>
</gene>
<reference evidence="1 2" key="1">
    <citation type="journal article" date="2016" name="Proc. Natl. Acad. Sci. U.S.A.">
        <title>Lipid metabolic changes in an early divergent fungus govern the establishment of a mutualistic symbiosis with endobacteria.</title>
        <authorList>
            <person name="Lastovetsky O.A."/>
            <person name="Gaspar M.L."/>
            <person name="Mondo S.J."/>
            <person name="LaButti K.M."/>
            <person name="Sandor L."/>
            <person name="Grigoriev I.V."/>
            <person name="Henry S.A."/>
            <person name="Pawlowska T.E."/>
        </authorList>
    </citation>
    <scope>NUCLEOTIDE SEQUENCE [LARGE SCALE GENOMIC DNA]</scope>
    <source>
        <strain evidence="1 2">ATCC 11559</strain>
    </source>
</reference>
<dbReference type="EMBL" id="KV921261">
    <property type="protein sequence ID" value="ORE22983.1"/>
    <property type="molecule type" value="Genomic_DNA"/>
</dbReference>
<name>A0A1X0SFC4_RHIZD</name>
<accession>A0A1X0SFC4</accession>
<dbReference type="AlphaFoldDB" id="A0A1X0SFC4"/>
<evidence type="ECO:0000313" key="2">
    <source>
        <dbReference type="Proteomes" id="UP000242381"/>
    </source>
</evidence>
<sequence length="155" mass="17875">MILLLDPSEKPSKGMHLLMSGLVVDGHDSISATSHKLERVLEYIQISIIEKNGVYALESFSALIACLLIQSKNGWSITHCSDWQHDELESLPVRNVTLLLGINWHTKLHISQLYERTERIDRIHLLQNEVKRLLSFLEYKLRREFNNAHASYDLA</sequence>
<protein>
    <submittedName>
        <fullName evidence="1">Uncharacterized protein</fullName>
    </submittedName>
</protein>